<feature type="domain" description="RRM" evidence="10">
    <location>
        <begin position="828"/>
        <end position="933"/>
    </location>
</feature>
<keyword evidence="6" id="KW-0804">Transcription</keyword>
<dbReference type="GO" id="GO:0005634">
    <property type="term" value="C:nucleus"/>
    <property type="evidence" value="ECO:0007669"/>
    <property type="project" value="UniProtKB-SubCell"/>
</dbReference>
<dbReference type="GO" id="GO:0003712">
    <property type="term" value="F:transcription coregulator activity"/>
    <property type="evidence" value="ECO:0007669"/>
    <property type="project" value="InterPro"/>
</dbReference>
<protein>
    <recommendedName>
        <fullName evidence="10">RRM domain-containing protein</fullName>
    </recommendedName>
</protein>
<feature type="region of interest" description="Disordered" evidence="9">
    <location>
        <begin position="154"/>
        <end position="263"/>
    </location>
</feature>
<dbReference type="InterPro" id="IPR012677">
    <property type="entry name" value="Nucleotide-bd_a/b_plait_sf"/>
</dbReference>
<keyword evidence="3 8" id="KW-0694">RNA-binding</keyword>
<dbReference type="PANTHER" id="PTHR15528:SF12">
    <property type="entry name" value="PEROXISOME PROLIFERATOR-ACTIVATED RECEPTOR GAMMA COACTIVATOR 1-BETA"/>
    <property type="match status" value="1"/>
</dbReference>
<evidence type="ECO:0000256" key="6">
    <source>
        <dbReference type="ARBA" id="ARBA00023163"/>
    </source>
</evidence>
<dbReference type="SUPFAM" id="SSF54928">
    <property type="entry name" value="RNA-binding domain, RBD"/>
    <property type="match status" value="1"/>
</dbReference>
<evidence type="ECO:0000256" key="4">
    <source>
        <dbReference type="ARBA" id="ARBA00023015"/>
    </source>
</evidence>
<dbReference type="GO" id="GO:0003723">
    <property type="term" value="F:RNA binding"/>
    <property type="evidence" value="ECO:0007669"/>
    <property type="project" value="UniProtKB-UniRule"/>
</dbReference>
<evidence type="ECO:0000313" key="11">
    <source>
        <dbReference type="EMBL" id="KAG8439304.1"/>
    </source>
</evidence>
<evidence type="ECO:0000256" key="3">
    <source>
        <dbReference type="ARBA" id="ARBA00022884"/>
    </source>
</evidence>
<evidence type="ECO:0000259" key="10">
    <source>
        <dbReference type="PROSITE" id="PS50102"/>
    </source>
</evidence>
<dbReference type="Gene3D" id="3.30.70.330">
    <property type="match status" value="1"/>
</dbReference>
<keyword evidence="12" id="KW-1185">Reference proteome</keyword>
<name>A0A8T2J771_9PIPI</name>
<gene>
    <name evidence="11" type="ORF">GDO86_005502</name>
</gene>
<dbReference type="Proteomes" id="UP000812440">
    <property type="component" value="Chromosome 3"/>
</dbReference>
<keyword evidence="4" id="KW-0805">Transcription regulation</keyword>
<evidence type="ECO:0000313" key="12">
    <source>
        <dbReference type="Proteomes" id="UP000812440"/>
    </source>
</evidence>
<comment type="subcellular location">
    <subcellularLocation>
        <location evidence="1">Nucleus</location>
    </subcellularLocation>
</comment>
<feature type="region of interest" description="Disordered" evidence="9">
    <location>
        <begin position="372"/>
        <end position="394"/>
    </location>
</feature>
<feature type="compositionally biased region" description="Acidic residues" evidence="9">
    <location>
        <begin position="232"/>
        <end position="247"/>
    </location>
</feature>
<dbReference type="InterPro" id="IPR034605">
    <property type="entry name" value="PGC-1"/>
</dbReference>
<keyword evidence="5" id="KW-0010">Activator</keyword>
<accession>A0A8T2J771</accession>
<evidence type="ECO:0000256" key="2">
    <source>
        <dbReference type="ARBA" id="ARBA00022553"/>
    </source>
</evidence>
<dbReference type="SMART" id="SM00360">
    <property type="entry name" value="RRM"/>
    <property type="match status" value="1"/>
</dbReference>
<dbReference type="InterPro" id="IPR035979">
    <property type="entry name" value="RBD_domain_sf"/>
</dbReference>
<evidence type="ECO:0000256" key="5">
    <source>
        <dbReference type="ARBA" id="ARBA00023159"/>
    </source>
</evidence>
<dbReference type="EMBL" id="JAACNH010000006">
    <property type="protein sequence ID" value="KAG8439304.1"/>
    <property type="molecule type" value="Genomic_DNA"/>
</dbReference>
<dbReference type="Pfam" id="PF00076">
    <property type="entry name" value="RRM_1"/>
    <property type="match status" value="1"/>
</dbReference>
<feature type="compositionally biased region" description="Basic and acidic residues" evidence="9">
    <location>
        <begin position="220"/>
        <end position="231"/>
    </location>
</feature>
<feature type="region of interest" description="Disordered" evidence="9">
    <location>
        <begin position="769"/>
        <end position="798"/>
    </location>
</feature>
<keyword evidence="2" id="KW-0597">Phosphoprotein</keyword>
<dbReference type="PANTHER" id="PTHR15528">
    <property type="entry name" value="PEROXISOME PROLIFERATOR ACTIVATED RECEPTOR GAMMA COACTIVATOR 1 PGC-1 -RELATED"/>
    <property type="match status" value="1"/>
</dbReference>
<evidence type="ECO:0000256" key="8">
    <source>
        <dbReference type="PROSITE-ProRule" id="PRU00176"/>
    </source>
</evidence>
<feature type="compositionally biased region" description="Basic and acidic residues" evidence="9">
    <location>
        <begin position="377"/>
        <end position="386"/>
    </location>
</feature>
<comment type="caution">
    <text evidence="11">The sequence shown here is derived from an EMBL/GenBank/DDBJ whole genome shotgun (WGS) entry which is preliminary data.</text>
</comment>
<dbReference type="PROSITE" id="PS50102">
    <property type="entry name" value="RRM"/>
    <property type="match status" value="1"/>
</dbReference>
<proteinExistence type="predicted"/>
<evidence type="ECO:0000256" key="1">
    <source>
        <dbReference type="ARBA" id="ARBA00004123"/>
    </source>
</evidence>
<dbReference type="AlphaFoldDB" id="A0A8T2J771"/>
<organism evidence="11 12">
    <name type="scientific">Hymenochirus boettgeri</name>
    <name type="common">Congo dwarf clawed frog</name>
    <dbReference type="NCBI Taxonomy" id="247094"/>
    <lineage>
        <taxon>Eukaryota</taxon>
        <taxon>Metazoa</taxon>
        <taxon>Chordata</taxon>
        <taxon>Craniata</taxon>
        <taxon>Vertebrata</taxon>
        <taxon>Euteleostomi</taxon>
        <taxon>Amphibia</taxon>
        <taxon>Batrachia</taxon>
        <taxon>Anura</taxon>
        <taxon>Pipoidea</taxon>
        <taxon>Pipidae</taxon>
        <taxon>Pipinae</taxon>
        <taxon>Hymenochirus</taxon>
    </lineage>
</organism>
<dbReference type="GO" id="GO:0045944">
    <property type="term" value="P:positive regulation of transcription by RNA polymerase II"/>
    <property type="evidence" value="ECO:0007669"/>
    <property type="project" value="TreeGrafter"/>
</dbReference>
<evidence type="ECO:0000256" key="7">
    <source>
        <dbReference type="ARBA" id="ARBA00023242"/>
    </source>
</evidence>
<reference evidence="11" key="1">
    <citation type="thesis" date="2020" institute="ProQuest LLC" country="789 East Eisenhower Parkway, Ann Arbor, MI, USA">
        <title>Comparative Genomics and Chromosome Evolution.</title>
        <authorList>
            <person name="Mudd A.B."/>
        </authorList>
    </citation>
    <scope>NUCLEOTIDE SEQUENCE</scope>
    <source>
        <strain evidence="11">Female2</strain>
        <tissue evidence="11">Blood</tissue>
    </source>
</reference>
<dbReference type="OrthoDB" id="10047851at2759"/>
<evidence type="ECO:0000256" key="9">
    <source>
        <dbReference type="SAM" id="MobiDB-lite"/>
    </source>
</evidence>
<sequence length="949" mass="107289">MADCTTLLDEELESFVFNYLTDSPEPGVEPLSLDFPEIDLSPLDANDFDSNSCFNELQWYNDHSEAESSQYSTDDSALLQIIDSENEALLAALTQTLDDIQDDDIGLCAFVSSEDENVCPSTGLLPKPSLAELPMSPESEDELSILKKLLLSPAQTPITTDSQKDGSTRRQGPYKFRPHRAYSKAESSTERQPAFPQAQNKSCTELHRHLVSSPCGADAPSKDGSQDSTKEEDSDSYEEEHSEDDSTDALLMPSPEEHKPQFTCEKEKRAVVDLIRYMHTYCLPLKKHQHCNGLLKRTKLGSSVHTQSCSNQERVVHSGSANGSCISVGKYRESKTVTRFSILKELLAKEICGDVSKPYRLAQPIYAEFSNSSGSTELERQKEARGSRNFNPELTNTYKPCLNLKSVNTEKENELGKSTNTAQENLAGKTARKQDHFAYAVRRSSRLNPEFGELFFQDESSFITSLPKGNITVDFLLADGHLCLTTKDFVAEEEVAVEEVGELVESIERILQEDVFSRNTDEAHIVHSIENTNCHALSSQNVSEFGKRNFEQPLTVELCGTAGLTPPTTPPYKPTEEDFKPEPIKTVTLIRSPSRNSVTEDYLSANKKTAKKHPERTELFAHLSRTEDLPAISESQGIKRPFSRSFGDHDYCQVIKADTTIPRKLIRSVDVSSYIEKKSKQVLHPVHPRNVERKTEQTLNGDSKHLKDHEIRASLTKHFGFPDHTLKDETDILCNSPEYDSVFDDSGSEYSSPIEDDSCFSPIRNKLHSQRNISSKSKRHCYSLNSGSHHSSRDRPRDYRYESFDQESKHMGQMHIQRKREKAIIEGRMIYIRNLSNSISANELKRRFEVFGEIIECSVLSKNRGEKYGFITYQYPEHAALSLKKGASLRKRNEPSFHLSYGGLKHFFRTKYTDLDSNAVEPSKPLKKSKYESMDFDSLLKEAQRSLHR</sequence>
<dbReference type="InterPro" id="IPR000504">
    <property type="entry name" value="RRM_dom"/>
</dbReference>
<keyword evidence="7" id="KW-0539">Nucleus</keyword>